<accession>A0A922J1C4</accession>
<protein>
    <submittedName>
        <fullName evidence="1">Uncharacterized protein</fullName>
    </submittedName>
</protein>
<reference evidence="1" key="1">
    <citation type="submission" date="2021-01" db="EMBL/GenBank/DDBJ databases">
        <authorList>
            <person name="Lovell J.T."/>
            <person name="Bentley N."/>
            <person name="Bhattarai G."/>
            <person name="Jenkins J.W."/>
            <person name="Sreedasyam A."/>
            <person name="Alarcon Y."/>
            <person name="Bock C."/>
            <person name="Boston L."/>
            <person name="Carlson J."/>
            <person name="Cervantes K."/>
            <person name="Clermont K."/>
            <person name="Krom N."/>
            <person name="Kubenka K."/>
            <person name="Mamidi S."/>
            <person name="Mattison C."/>
            <person name="Monteros M."/>
            <person name="Pisani C."/>
            <person name="Plott C."/>
            <person name="Rajasekar S."/>
            <person name="Rhein H.S."/>
            <person name="Rohla C."/>
            <person name="Song M."/>
            <person name="Hilaire R.S."/>
            <person name="Shu S."/>
            <person name="Wells L."/>
            <person name="Wang X."/>
            <person name="Webber J."/>
            <person name="Heerema R.J."/>
            <person name="Klein P."/>
            <person name="Conner P."/>
            <person name="Grauke L."/>
            <person name="Grimwood J."/>
            <person name="Schmutz J."/>
            <person name="Randall J.J."/>
        </authorList>
    </citation>
    <scope>NUCLEOTIDE SEQUENCE</scope>
    <source>
        <tissue evidence="1">Leaf</tissue>
    </source>
</reference>
<dbReference type="AlphaFoldDB" id="A0A922J1C4"/>
<evidence type="ECO:0000313" key="2">
    <source>
        <dbReference type="Proteomes" id="UP000811246"/>
    </source>
</evidence>
<dbReference type="EMBL" id="CM031835">
    <property type="protein sequence ID" value="KAG6689977.1"/>
    <property type="molecule type" value="Genomic_DNA"/>
</dbReference>
<organism evidence="1 2">
    <name type="scientific">Carya illinoinensis</name>
    <name type="common">Pecan</name>
    <dbReference type="NCBI Taxonomy" id="32201"/>
    <lineage>
        <taxon>Eukaryota</taxon>
        <taxon>Viridiplantae</taxon>
        <taxon>Streptophyta</taxon>
        <taxon>Embryophyta</taxon>
        <taxon>Tracheophyta</taxon>
        <taxon>Spermatophyta</taxon>
        <taxon>Magnoliopsida</taxon>
        <taxon>eudicotyledons</taxon>
        <taxon>Gunneridae</taxon>
        <taxon>Pentapetalae</taxon>
        <taxon>rosids</taxon>
        <taxon>fabids</taxon>
        <taxon>Fagales</taxon>
        <taxon>Juglandaceae</taxon>
        <taxon>Carya</taxon>
    </lineage>
</organism>
<proteinExistence type="predicted"/>
<gene>
    <name evidence="1" type="ORF">I3842_11G200700</name>
</gene>
<name>A0A922J1C4_CARIL</name>
<evidence type="ECO:0000313" key="1">
    <source>
        <dbReference type="EMBL" id="KAG6689977.1"/>
    </source>
</evidence>
<sequence length="119" mass="13306">MNSTICQYQCRAPAPPPSGYPLYGTPPPLATATVACSRKLSTNSGCSVRCCQYPPPPYLRLRALCHMTTIPLPLPPWLVFIFTLHDDRIFSCCVCSKRACAYILARTHFSEMKIVCNHR</sequence>
<dbReference type="Proteomes" id="UP000811246">
    <property type="component" value="Chromosome 11"/>
</dbReference>
<comment type="caution">
    <text evidence="1">The sequence shown here is derived from an EMBL/GenBank/DDBJ whole genome shotgun (WGS) entry which is preliminary data.</text>
</comment>